<organism evidence="2 3">
    <name type="scientific">Hippocampus comes</name>
    <name type="common">Tiger tail seahorse</name>
    <dbReference type="NCBI Taxonomy" id="109280"/>
    <lineage>
        <taxon>Eukaryota</taxon>
        <taxon>Metazoa</taxon>
        <taxon>Chordata</taxon>
        <taxon>Craniata</taxon>
        <taxon>Vertebrata</taxon>
        <taxon>Euteleostomi</taxon>
        <taxon>Actinopterygii</taxon>
        <taxon>Neopterygii</taxon>
        <taxon>Teleostei</taxon>
        <taxon>Neoteleostei</taxon>
        <taxon>Acanthomorphata</taxon>
        <taxon>Syngnathiaria</taxon>
        <taxon>Syngnathiformes</taxon>
        <taxon>Syngnathoidei</taxon>
        <taxon>Syngnathidae</taxon>
        <taxon>Hippocampus</taxon>
    </lineage>
</organism>
<dbReference type="SUPFAM" id="SSF52833">
    <property type="entry name" value="Thioredoxin-like"/>
    <property type="match status" value="1"/>
</dbReference>
<dbReference type="NCBIfam" id="TIGR02174">
    <property type="entry name" value="CXXU_selWTH"/>
    <property type="match status" value="1"/>
</dbReference>
<reference evidence="2" key="2">
    <citation type="submission" date="2025-09" db="UniProtKB">
        <authorList>
            <consortium name="Ensembl"/>
        </authorList>
    </citation>
    <scope>IDENTIFICATION</scope>
</reference>
<dbReference type="GeneTree" id="ENSGT00940000177451"/>
<dbReference type="Gene3D" id="3.40.30.10">
    <property type="entry name" value="Glutaredoxin"/>
    <property type="match status" value="1"/>
</dbReference>
<dbReference type="AlphaFoldDB" id="A0A3Q2XQT4"/>
<dbReference type="Proteomes" id="UP000264820">
    <property type="component" value="Unplaced"/>
</dbReference>
<accession>A0A3Q2XQT4</accession>
<keyword evidence="3" id="KW-1185">Reference proteome</keyword>
<reference evidence="2" key="1">
    <citation type="submission" date="2025-08" db="UniProtKB">
        <authorList>
            <consortium name="Ensembl"/>
        </authorList>
    </citation>
    <scope>IDENTIFICATION</scope>
</reference>
<keyword evidence="1" id="KW-0676">Redox-active center</keyword>
<dbReference type="InterPro" id="IPR036249">
    <property type="entry name" value="Thioredoxin-like_sf"/>
</dbReference>
<dbReference type="Ensembl" id="ENSHCOT00000010386.1">
    <property type="protein sequence ID" value="ENSHCOP00000002456.1"/>
    <property type="gene ID" value="ENSHCOG00000003612.1"/>
</dbReference>
<dbReference type="Pfam" id="PF10262">
    <property type="entry name" value="Rdx"/>
    <property type="match status" value="1"/>
</dbReference>
<proteinExistence type="predicted"/>
<evidence type="ECO:0000313" key="3">
    <source>
        <dbReference type="Proteomes" id="UP000264820"/>
    </source>
</evidence>
<evidence type="ECO:0000313" key="2">
    <source>
        <dbReference type="Ensembl" id="ENSHCOP00000002456.1"/>
    </source>
</evidence>
<protein>
    <submittedName>
        <fullName evidence="2">Uncharacterized protein</fullName>
    </submittedName>
</protein>
<name>A0A3Q2XQT4_HIPCM</name>
<evidence type="ECO:0000256" key="1">
    <source>
        <dbReference type="ARBA" id="ARBA00023284"/>
    </source>
</evidence>
<sequence length="194" mass="21748">MGTLTAHFKSSGLFQESLAVEERIIFSNLSRCCVYTQEAPHLVAIDSNFFFFWTLDYYEHSYIGTEFDLPAECSLLAIILHSLTSYTHVTLSLETCEPNCSYEPRYRELARVVKGEFPDADVSGFVASFEIEINGQLVFSKLELGGFPYEDDVSSFHTSNSKTRPVPIVCHSKPNLIGKLGGIPTMSTKRRVLA</sequence>
<dbReference type="InterPro" id="IPR011893">
    <property type="entry name" value="Selenoprotein_Rdx-typ"/>
</dbReference>